<reference evidence="1" key="1">
    <citation type="submission" date="2020-05" db="EMBL/GenBank/DDBJ databases">
        <authorList>
            <person name="Chiriac C."/>
            <person name="Salcher M."/>
            <person name="Ghai R."/>
            <person name="Kavagutti S V."/>
        </authorList>
    </citation>
    <scope>NUCLEOTIDE SEQUENCE</scope>
</reference>
<name>A0A6J7WCJ5_9CAUD</name>
<dbReference type="EMBL" id="LR798226">
    <property type="protein sequence ID" value="CAB5207098.1"/>
    <property type="molecule type" value="Genomic_DNA"/>
</dbReference>
<evidence type="ECO:0000313" key="1">
    <source>
        <dbReference type="EMBL" id="CAB5207098.1"/>
    </source>
</evidence>
<sequence>MNTYEDDEFSRLEMESKVRKMAVQNALQKLHDENVSLGLYEDVYTSPIPLISDEEWQELNKDYP</sequence>
<protein>
    <submittedName>
        <fullName evidence="1">Uncharacterized protein</fullName>
    </submittedName>
</protein>
<organism evidence="1">
    <name type="scientific">uncultured Caudovirales phage</name>
    <dbReference type="NCBI Taxonomy" id="2100421"/>
    <lineage>
        <taxon>Viruses</taxon>
        <taxon>Duplodnaviria</taxon>
        <taxon>Heunggongvirae</taxon>
        <taxon>Uroviricota</taxon>
        <taxon>Caudoviricetes</taxon>
        <taxon>Peduoviridae</taxon>
        <taxon>Maltschvirus</taxon>
        <taxon>Maltschvirus maltsch</taxon>
    </lineage>
</organism>
<accession>A0A6J7WCJ5</accession>
<proteinExistence type="predicted"/>
<gene>
    <name evidence="1" type="ORF">UFOVP183_28</name>
</gene>